<dbReference type="RefSeq" id="WP_070954313.1">
    <property type="nucleotide sequence ID" value="NZ_CP015208.1"/>
</dbReference>
<gene>
    <name evidence="2" type="ORF">A4Z71_02055</name>
</gene>
<name>A0A1D9DYC0_9MICO</name>
<dbReference type="GO" id="GO:0019310">
    <property type="term" value="P:inositol catabolic process"/>
    <property type="evidence" value="ECO:0007669"/>
    <property type="project" value="InterPro"/>
</dbReference>
<dbReference type="Proteomes" id="UP000243784">
    <property type="component" value="Chromosome"/>
</dbReference>
<dbReference type="InterPro" id="IPR014710">
    <property type="entry name" value="RmlC-like_jellyroll"/>
</dbReference>
<keyword evidence="3" id="KW-1185">Reference proteome</keyword>
<dbReference type="KEGG" id="rpla:A4Z71_02055"/>
<dbReference type="Gene3D" id="2.60.120.10">
    <property type="entry name" value="Jelly Rolls"/>
    <property type="match status" value="2"/>
</dbReference>
<dbReference type="InterPro" id="IPR011051">
    <property type="entry name" value="RmlC_Cupin_sf"/>
</dbReference>
<keyword evidence="1 2" id="KW-0413">Isomerase</keyword>
<accession>A0A1D9DYC0</accession>
<evidence type="ECO:0000313" key="3">
    <source>
        <dbReference type="Proteomes" id="UP000243784"/>
    </source>
</evidence>
<dbReference type="AlphaFoldDB" id="A0A1D9DYC0"/>
<dbReference type="EMBL" id="CP015208">
    <property type="protein sequence ID" value="AOY55801.1"/>
    <property type="molecule type" value="Genomic_DNA"/>
</dbReference>
<dbReference type="PANTHER" id="PTHR39193:SF1">
    <property type="entry name" value="5-DEOXY-GLUCURONATE ISOMERASE"/>
    <property type="match status" value="1"/>
</dbReference>
<protein>
    <submittedName>
        <fullName evidence="2">5-deoxy-glucuronate isomerase</fullName>
    </submittedName>
</protein>
<organism evidence="2 3">
    <name type="scientific">Candidatus Rhodoluna planktonica</name>
    <dbReference type="NCBI Taxonomy" id="535712"/>
    <lineage>
        <taxon>Bacteria</taxon>
        <taxon>Bacillati</taxon>
        <taxon>Actinomycetota</taxon>
        <taxon>Actinomycetes</taxon>
        <taxon>Micrococcales</taxon>
        <taxon>Microbacteriaceae</taxon>
        <taxon>Luna cluster</taxon>
        <taxon>Luna-1 subcluster</taxon>
        <taxon>Rhodoluna</taxon>
    </lineage>
</organism>
<dbReference type="PIRSF" id="PIRSF036628">
    <property type="entry name" value="IolB"/>
    <property type="match status" value="1"/>
</dbReference>
<evidence type="ECO:0000256" key="1">
    <source>
        <dbReference type="ARBA" id="ARBA00023235"/>
    </source>
</evidence>
<dbReference type="SUPFAM" id="SSF51182">
    <property type="entry name" value="RmlC-like cupins"/>
    <property type="match status" value="1"/>
</dbReference>
<dbReference type="OrthoDB" id="9799936at2"/>
<dbReference type="Pfam" id="PF04962">
    <property type="entry name" value="KduI"/>
    <property type="match status" value="1"/>
</dbReference>
<dbReference type="InterPro" id="IPR021120">
    <property type="entry name" value="KduI/IolB_isomerase"/>
</dbReference>
<dbReference type="InterPro" id="IPR024203">
    <property type="entry name" value="Deoxy-glucuronate_isom_IolB"/>
</dbReference>
<dbReference type="PANTHER" id="PTHR39193">
    <property type="entry name" value="5-DEOXY-GLUCURONATE ISOMERASE"/>
    <property type="match status" value="1"/>
</dbReference>
<dbReference type="GO" id="GO:0008880">
    <property type="term" value="F:glucuronate isomerase activity"/>
    <property type="evidence" value="ECO:0007669"/>
    <property type="project" value="InterPro"/>
</dbReference>
<sequence length="298" mass="32777">MKWFFKAGELAQDNWDVLVDASIAGWQHTGLRVATISSGQTLHLAADGLERLILPLEGDILEVEYRLEGDDHFASAPLRGRKSVFHGPTDTLYLPVATEIRVTGIGRVIMAEAPAKNSKPVKFTSAEDVPVFVRGAGRESRTVHDIGGAEALNADRFIVVEVVVPSGNWSGIPAHKHDTYIPGVESNLEEIYYFETAVTRGAGHPVNADPTGYLRAYASDERPIDITAEVRSGDVGLIPYGWHGPVMATPGSDLYFLNVMAGPDPDRSWNITDDPNQAWIRETWHHQDQDPRLPYTAE</sequence>
<proteinExistence type="predicted"/>
<dbReference type="STRING" id="535712.A4Z71_02055"/>
<evidence type="ECO:0000313" key="2">
    <source>
        <dbReference type="EMBL" id="AOY55801.1"/>
    </source>
</evidence>
<dbReference type="NCBIfam" id="TIGR04378">
    <property type="entry name" value="myo_inos_iolB"/>
    <property type="match status" value="1"/>
</dbReference>
<reference evidence="2 3" key="1">
    <citation type="journal article" date="2016" name="Biochim. Biophys. Acta">
        <title>Photochemical characterization of actinorhodopsin and its functional existence in the natural host.</title>
        <authorList>
            <person name="Nakamura S."/>
            <person name="Kikukawa T."/>
            <person name="Tamogami J."/>
            <person name="Kamiya M."/>
            <person name="Aizawa T."/>
            <person name="Hahn M.W."/>
            <person name="Ihara K."/>
            <person name="Kamo N."/>
            <person name="Demura M."/>
        </authorList>
    </citation>
    <scope>NUCLEOTIDE SEQUENCE [LARGE SCALE GENOMIC DNA]</scope>
    <source>
        <strain evidence="2 3">MWH-Dar1</strain>
    </source>
</reference>